<dbReference type="InterPro" id="IPR036390">
    <property type="entry name" value="WH_DNA-bd_sf"/>
</dbReference>
<keyword evidence="3" id="KW-0238">DNA-binding</keyword>
<dbReference type="InterPro" id="IPR000847">
    <property type="entry name" value="LysR_HTH_N"/>
</dbReference>
<dbReference type="STRING" id="999552.METH_02550"/>
<organism evidence="6 7">
    <name type="scientific">Leisingera methylohalidivorans DSM 14336</name>
    <dbReference type="NCBI Taxonomy" id="999552"/>
    <lineage>
        <taxon>Bacteria</taxon>
        <taxon>Pseudomonadati</taxon>
        <taxon>Pseudomonadota</taxon>
        <taxon>Alphaproteobacteria</taxon>
        <taxon>Rhodobacterales</taxon>
        <taxon>Roseobacteraceae</taxon>
        <taxon>Leisingera</taxon>
    </lineage>
</organism>
<dbReference type="PRINTS" id="PR00039">
    <property type="entry name" value="HTHLYSR"/>
</dbReference>
<dbReference type="GO" id="GO:0043565">
    <property type="term" value="F:sequence-specific DNA binding"/>
    <property type="evidence" value="ECO:0007669"/>
    <property type="project" value="TreeGrafter"/>
</dbReference>
<dbReference type="InterPro" id="IPR036388">
    <property type="entry name" value="WH-like_DNA-bd_sf"/>
</dbReference>
<dbReference type="EMBL" id="CP006773">
    <property type="protein sequence ID" value="AHC99742.1"/>
    <property type="molecule type" value="Genomic_DNA"/>
</dbReference>
<dbReference type="GO" id="GO:0006351">
    <property type="term" value="P:DNA-templated transcription"/>
    <property type="evidence" value="ECO:0007669"/>
    <property type="project" value="TreeGrafter"/>
</dbReference>
<dbReference type="GO" id="GO:0003700">
    <property type="term" value="F:DNA-binding transcription factor activity"/>
    <property type="evidence" value="ECO:0007669"/>
    <property type="project" value="InterPro"/>
</dbReference>
<accession>V9VP12</accession>
<evidence type="ECO:0000313" key="7">
    <source>
        <dbReference type="Proteomes" id="UP000018780"/>
    </source>
</evidence>
<comment type="similarity">
    <text evidence="1">Belongs to the LysR transcriptional regulatory family.</text>
</comment>
<dbReference type="PROSITE" id="PS50931">
    <property type="entry name" value="HTH_LYSR"/>
    <property type="match status" value="1"/>
</dbReference>
<evidence type="ECO:0000256" key="2">
    <source>
        <dbReference type="ARBA" id="ARBA00023015"/>
    </source>
</evidence>
<sequence>MRRKIPPTSALLCFEAAARSGSFAQGARQMNLSQSAFSRQIQSLEALTGQTLFKRERQRVRLSGAGRMLLEELAPQLEALEATFYRLRTRDNPYGALNIGTYPTLGSRWLMPRLAALAQTQPRLTVNTITYLDNAQVDPSLVDLAIVQGDPPWPGFRADLLMPETLIAVAAPGLLARPLQAASGLLDLPALQHSTRPLSWQIWFDDLGAPLQSRPAGPLFSQFEMLIDAVKYGHGVAILPELLVRRELAEGTLIQAHPHRCTPASAYYLLTPQAKAGTSRIERVRDWLLGGVSPRSAG</sequence>
<dbReference type="KEGG" id="lmd:METH_02550"/>
<keyword evidence="4" id="KW-0804">Transcription</keyword>
<reference evidence="6 7" key="1">
    <citation type="submission" date="2013-09" db="EMBL/GenBank/DDBJ databases">
        <authorList>
            <consortium name="DOE Joint Genome Institute"/>
            <person name="Klenk H.-P."/>
            <person name="Huntemann M."/>
            <person name="Han J."/>
            <person name="Chen A."/>
            <person name="Kyrpides N."/>
            <person name="Mavromatis K."/>
            <person name="Markowitz V."/>
            <person name="Palaniappan K."/>
            <person name="Ivanova N."/>
            <person name="Schaumberg A."/>
            <person name="Pati A."/>
            <person name="Liolios K."/>
            <person name="Nordberg H.P."/>
            <person name="Cantor M.N."/>
            <person name="Hua S.X."/>
            <person name="Woyke T."/>
        </authorList>
    </citation>
    <scope>NUCLEOTIDE SEQUENCE [LARGE SCALE GENOMIC DNA]</scope>
    <source>
        <strain evidence="6 7">DSM 14336</strain>
    </source>
</reference>
<dbReference type="RefSeq" id="WP_024088821.1">
    <property type="nucleotide sequence ID" value="NC_023135.1"/>
</dbReference>
<dbReference type="PATRIC" id="fig|999552.6.peg.506"/>
<dbReference type="SUPFAM" id="SSF53850">
    <property type="entry name" value="Periplasmic binding protein-like II"/>
    <property type="match status" value="1"/>
</dbReference>
<name>V9VP12_9RHOB</name>
<dbReference type="Pfam" id="PF03466">
    <property type="entry name" value="LysR_substrate"/>
    <property type="match status" value="1"/>
</dbReference>
<protein>
    <submittedName>
        <fullName evidence="6">LysR family transcriptional regulator</fullName>
    </submittedName>
</protein>
<keyword evidence="7" id="KW-1185">Reference proteome</keyword>
<dbReference type="Gene3D" id="3.40.190.10">
    <property type="entry name" value="Periplasmic binding protein-like II"/>
    <property type="match status" value="2"/>
</dbReference>
<dbReference type="InterPro" id="IPR005119">
    <property type="entry name" value="LysR_subst-bd"/>
</dbReference>
<evidence type="ECO:0000313" key="6">
    <source>
        <dbReference type="EMBL" id="AHC99742.1"/>
    </source>
</evidence>
<dbReference type="AlphaFoldDB" id="V9VP12"/>
<feature type="domain" description="HTH lysR-type" evidence="5">
    <location>
        <begin position="6"/>
        <end position="63"/>
    </location>
</feature>
<evidence type="ECO:0000256" key="3">
    <source>
        <dbReference type="ARBA" id="ARBA00023125"/>
    </source>
</evidence>
<keyword evidence="2" id="KW-0805">Transcription regulation</keyword>
<gene>
    <name evidence="6" type="ORF">METH_02550</name>
</gene>
<dbReference type="SUPFAM" id="SSF46785">
    <property type="entry name" value="Winged helix' DNA-binding domain"/>
    <property type="match status" value="1"/>
</dbReference>
<evidence type="ECO:0000256" key="4">
    <source>
        <dbReference type="ARBA" id="ARBA00023163"/>
    </source>
</evidence>
<dbReference type="PANTHER" id="PTHR30537:SF26">
    <property type="entry name" value="GLYCINE CLEAVAGE SYSTEM TRANSCRIPTIONAL ACTIVATOR"/>
    <property type="match status" value="1"/>
</dbReference>
<dbReference type="Proteomes" id="UP000018780">
    <property type="component" value="Chromosome"/>
</dbReference>
<dbReference type="PANTHER" id="PTHR30537">
    <property type="entry name" value="HTH-TYPE TRANSCRIPTIONAL REGULATOR"/>
    <property type="match status" value="1"/>
</dbReference>
<proteinExistence type="inferred from homology"/>
<dbReference type="InterPro" id="IPR058163">
    <property type="entry name" value="LysR-type_TF_proteobact-type"/>
</dbReference>
<dbReference type="Pfam" id="PF00126">
    <property type="entry name" value="HTH_1"/>
    <property type="match status" value="1"/>
</dbReference>
<dbReference type="HOGENOM" id="CLU_039613_37_1_5"/>
<dbReference type="OrthoDB" id="5526340at2"/>
<evidence type="ECO:0000259" key="5">
    <source>
        <dbReference type="PROSITE" id="PS50931"/>
    </source>
</evidence>
<evidence type="ECO:0000256" key="1">
    <source>
        <dbReference type="ARBA" id="ARBA00009437"/>
    </source>
</evidence>
<dbReference type="Gene3D" id="1.10.10.10">
    <property type="entry name" value="Winged helix-like DNA-binding domain superfamily/Winged helix DNA-binding domain"/>
    <property type="match status" value="1"/>
</dbReference>